<dbReference type="GO" id="GO:0004853">
    <property type="term" value="F:uroporphyrinogen decarboxylase activity"/>
    <property type="evidence" value="ECO:0007669"/>
    <property type="project" value="InterPro"/>
</dbReference>
<dbReference type="InterPro" id="IPR052024">
    <property type="entry name" value="Methanogen_methyltrans"/>
</dbReference>
<proteinExistence type="predicted"/>
<dbReference type="InterPro" id="IPR038071">
    <property type="entry name" value="UROD/MetE-like_sf"/>
</dbReference>
<dbReference type="Gene3D" id="3.20.20.210">
    <property type="match status" value="1"/>
</dbReference>
<dbReference type="Proteomes" id="UP000485569">
    <property type="component" value="Unassembled WGS sequence"/>
</dbReference>
<dbReference type="GO" id="GO:0006779">
    <property type="term" value="P:porphyrin-containing compound biosynthetic process"/>
    <property type="evidence" value="ECO:0007669"/>
    <property type="project" value="InterPro"/>
</dbReference>
<dbReference type="InterPro" id="IPR000257">
    <property type="entry name" value="Uroporphyrinogen_deCOase"/>
</dbReference>
<organism evidence="2">
    <name type="scientific">Candidatus Atribacter allofermentans</name>
    <dbReference type="NCBI Taxonomy" id="1852833"/>
    <lineage>
        <taxon>Bacteria</taxon>
        <taxon>Pseudomonadati</taxon>
        <taxon>Atribacterota</taxon>
        <taxon>Atribacteria</taxon>
        <taxon>Atribacterales</taxon>
        <taxon>Atribacteraceae</taxon>
        <taxon>Atribacter</taxon>
    </lineage>
</organism>
<dbReference type="GO" id="GO:0008168">
    <property type="term" value="F:methyltransferase activity"/>
    <property type="evidence" value="ECO:0007669"/>
    <property type="project" value="UniProtKB-KW"/>
</dbReference>
<keyword evidence="2" id="KW-0808">Transferase</keyword>
<dbReference type="Pfam" id="PF01208">
    <property type="entry name" value="URO-D"/>
    <property type="match status" value="1"/>
</dbReference>
<keyword evidence="2" id="KW-0489">Methyltransferase</keyword>
<reference evidence="2" key="1">
    <citation type="submission" date="2017-02" db="EMBL/GenBank/DDBJ databases">
        <title>Delving into the versatile metabolic prowess of the omnipresent phylum Bacteroidetes.</title>
        <authorList>
            <person name="Nobu M.K."/>
            <person name="Mei R."/>
            <person name="Narihiro T."/>
            <person name="Kuroda K."/>
            <person name="Liu W.-T."/>
        </authorList>
    </citation>
    <scope>NUCLEOTIDE SEQUENCE</scope>
    <source>
        <strain evidence="2">ADurb.Bin276</strain>
    </source>
</reference>
<dbReference type="SUPFAM" id="SSF51726">
    <property type="entry name" value="UROD/MetE-like"/>
    <property type="match status" value="1"/>
</dbReference>
<dbReference type="PANTHER" id="PTHR47099:SF1">
    <property type="entry name" value="METHYLCOBAMIDE:COM METHYLTRANSFERASE MTBA"/>
    <property type="match status" value="1"/>
</dbReference>
<accession>A0A1V5SSR1</accession>
<evidence type="ECO:0000259" key="1">
    <source>
        <dbReference type="Pfam" id="PF01208"/>
    </source>
</evidence>
<evidence type="ECO:0000313" key="2">
    <source>
        <dbReference type="EMBL" id="OQA57545.1"/>
    </source>
</evidence>
<name>A0A1V5SSR1_9BACT</name>
<dbReference type="GO" id="GO:0032259">
    <property type="term" value="P:methylation"/>
    <property type="evidence" value="ECO:0007669"/>
    <property type="project" value="UniProtKB-KW"/>
</dbReference>
<comment type="caution">
    <text evidence="2">The sequence shown here is derived from an EMBL/GenBank/DDBJ whole genome shotgun (WGS) entry which is preliminary data.</text>
</comment>
<dbReference type="PANTHER" id="PTHR47099">
    <property type="entry name" value="METHYLCOBAMIDE:COM METHYLTRANSFERASE MTBA"/>
    <property type="match status" value="1"/>
</dbReference>
<feature type="domain" description="Uroporphyrinogen decarboxylase (URO-D)" evidence="1">
    <location>
        <begin position="100"/>
        <end position="345"/>
    </location>
</feature>
<gene>
    <name evidence="2" type="ORF">BWY41_01264</name>
</gene>
<sequence length="352" mass="40172">MNGKDRVKTALKHQEPDRVPISCQYTPEIQRLLEDYTGQKGIDVNVAMGDDAVIVWEGMVNLFNGKIKEGEIYDTEWGIRFLKKGLYNEICHNPLSIATTVDELKKYPFPLPVSQELIDRAANIIKKYSDNYAIIGAVPLTMWEGAIHLRGYQQMLEDMLTNLRMAETLLDRVMEYHFEIAMALIDLGIDILWLGDDVGMQSGMLISPNLWRQVFKPRWKMMFQAFKKRNPNLIIAYHSDGGIRPIIPDFIEIGLDLLNPLQPLSIGMDSFELKKDFGKDLSFFGGIDIQEALPFGTPRMVRDEVKKRIDAFAPGGGYLCGPTHNIQADTSLENILTMYHTIQNYGQYTVRY</sequence>
<dbReference type="EMBL" id="MWBQ01000089">
    <property type="protein sequence ID" value="OQA57545.1"/>
    <property type="molecule type" value="Genomic_DNA"/>
</dbReference>
<dbReference type="AlphaFoldDB" id="A0A1V5SSR1"/>
<protein>
    <submittedName>
        <fullName evidence="2">Methylcobalamin:coenzyme M methyltransferase</fullName>
    </submittedName>
</protein>